<evidence type="ECO:0000256" key="1">
    <source>
        <dbReference type="SAM" id="MobiDB-lite"/>
    </source>
</evidence>
<dbReference type="AlphaFoldDB" id="A0AAE1J241"/>
<reference evidence="2" key="1">
    <citation type="submission" date="2023-10" db="EMBL/GenBank/DDBJ databases">
        <title>Chromosome-level genome of the transformable northern wattle, Acacia crassicarpa.</title>
        <authorList>
            <person name="Massaro I."/>
            <person name="Sinha N.R."/>
            <person name="Poethig S."/>
            <person name="Leichty A.R."/>
        </authorList>
    </citation>
    <scope>NUCLEOTIDE SEQUENCE</scope>
    <source>
        <strain evidence="2">Acra3RX</strain>
        <tissue evidence="2">Leaf</tissue>
    </source>
</reference>
<comment type="caution">
    <text evidence="2">The sequence shown here is derived from an EMBL/GenBank/DDBJ whole genome shotgun (WGS) entry which is preliminary data.</text>
</comment>
<organism evidence="2 3">
    <name type="scientific">Acacia crassicarpa</name>
    <name type="common">northern wattle</name>
    <dbReference type="NCBI Taxonomy" id="499986"/>
    <lineage>
        <taxon>Eukaryota</taxon>
        <taxon>Viridiplantae</taxon>
        <taxon>Streptophyta</taxon>
        <taxon>Embryophyta</taxon>
        <taxon>Tracheophyta</taxon>
        <taxon>Spermatophyta</taxon>
        <taxon>Magnoliopsida</taxon>
        <taxon>eudicotyledons</taxon>
        <taxon>Gunneridae</taxon>
        <taxon>Pentapetalae</taxon>
        <taxon>rosids</taxon>
        <taxon>fabids</taxon>
        <taxon>Fabales</taxon>
        <taxon>Fabaceae</taxon>
        <taxon>Caesalpinioideae</taxon>
        <taxon>mimosoid clade</taxon>
        <taxon>Acacieae</taxon>
        <taxon>Acacia</taxon>
    </lineage>
</organism>
<keyword evidence="3" id="KW-1185">Reference proteome</keyword>
<dbReference type="Proteomes" id="UP001293593">
    <property type="component" value="Unassembled WGS sequence"/>
</dbReference>
<proteinExistence type="predicted"/>
<accession>A0AAE1J241</accession>
<name>A0AAE1J241_9FABA</name>
<evidence type="ECO:0000313" key="2">
    <source>
        <dbReference type="EMBL" id="KAK4261241.1"/>
    </source>
</evidence>
<feature type="compositionally biased region" description="Basic residues" evidence="1">
    <location>
        <begin position="66"/>
        <end position="77"/>
    </location>
</feature>
<dbReference type="EMBL" id="JAWXYG010000010">
    <property type="protein sequence ID" value="KAK4261241.1"/>
    <property type="molecule type" value="Genomic_DNA"/>
</dbReference>
<evidence type="ECO:0000313" key="3">
    <source>
        <dbReference type="Proteomes" id="UP001293593"/>
    </source>
</evidence>
<sequence length="137" mass="15386">MANNEYKKKSSSSSSSVCELSMLLVSNIINLSCRSLFGSQGLPPNYSNDPPQQPHDHARLIAESSHHHHDPSGRKVKITQESVDSVIITKPRSYLVKPEQVSQTLTRYDTNNDDVDAYADNYINQVREKINGNHVNH</sequence>
<gene>
    <name evidence="2" type="ORF">QN277_004267</name>
</gene>
<feature type="region of interest" description="Disordered" evidence="1">
    <location>
        <begin position="40"/>
        <end position="79"/>
    </location>
</feature>
<protein>
    <submittedName>
        <fullName evidence="2">Uncharacterized protein</fullName>
    </submittedName>
</protein>